<keyword evidence="1" id="KW-0732">Signal</keyword>
<name>A0A6J5U276_PRUAR</name>
<dbReference type="Proteomes" id="UP000507222">
    <property type="component" value="Unassembled WGS sequence"/>
</dbReference>
<dbReference type="InterPro" id="IPR052208">
    <property type="entry name" value="DmX-like/RAVE_component"/>
</dbReference>
<evidence type="ECO:0000256" key="1">
    <source>
        <dbReference type="SAM" id="SignalP"/>
    </source>
</evidence>
<sequence>MKCNPYLLILKSLCLNSHASDVAYVSSSGSIIAVAGYSSINVNVVIWDTYTLAPPTTYHLPPHGLLSFVMKGESPRNL</sequence>
<reference evidence="2 4" key="2">
    <citation type="submission" date="2020-05" db="EMBL/GenBank/DDBJ databases">
        <authorList>
            <person name="Campoy J."/>
            <person name="Schneeberger K."/>
            <person name="Spophaly S."/>
        </authorList>
    </citation>
    <scope>NUCLEOTIDE SEQUENCE [LARGE SCALE GENOMIC DNA]</scope>
    <source>
        <strain evidence="2">PruArmRojPasFocal</strain>
    </source>
</reference>
<dbReference type="GO" id="GO:0007035">
    <property type="term" value="P:vacuolar acidification"/>
    <property type="evidence" value="ECO:0007669"/>
    <property type="project" value="TreeGrafter"/>
</dbReference>
<keyword evidence="5" id="KW-1185">Reference proteome</keyword>
<dbReference type="OrthoDB" id="342131at2759"/>
<protein>
    <submittedName>
        <fullName evidence="2">Uncharacterized protein</fullName>
    </submittedName>
</protein>
<feature type="chain" id="PRO_5036181743" evidence="1">
    <location>
        <begin position="20"/>
        <end position="78"/>
    </location>
</feature>
<organism evidence="2 4">
    <name type="scientific">Prunus armeniaca</name>
    <name type="common">Apricot</name>
    <name type="synonym">Armeniaca vulgaris</name>
    <dbReference type="NCBI Taxonomy" id="36596"/>
    <lineage>
        <taxon>Eukaryota</taxon>
        <taxon>Viridiplantae</taxon>
        <taxon>Streptophyta</taxon>
        <taxon>Embryophyta</taxon>
        <taxon>Tracheophyta</taxon>
        <taxon>Spermatophyta</taxon>
        <taxon>Magnoliopsida</taxon>
        <taxon>eudicotyledons</taxon>
        <taxon>Gunneridae</taxon>
        <taxon>Pentapetalae</taxon>
        <taxon>rosids</taxon>
        <taxon>fabids</taxon>
        <taxon>Rosales</taxon>
        <taxon>Rosaceae</taxon>
        <taxon>Amygdaloideae</taxon>
        <taxon>Amygdaleae</taxon>
        <taxon>Prunus</taxon>
    </lineage>
</organism>
<gene>
    <name evidence="2" type="ORF">CURHAP_LOCUS16325</name>
    <name evidence="3" type="ORF">ORAREDHAP_LOCUS15915</name>
</gene>
<evidence type="ECO:0000313" key="2">
    <source>
        <dbReference type="EMBL" id="CAB4270269.1"/>
    </source>
</evidence>
<dbReference type="EMBL" id="CAEKKB010000002">
    <property type="protein sequence ID" value="CAB4300672.1"/>
    <property type="molecule type" value="Genomic_DNA"/>
</dbReference>
<dbReference type="PANTHER" id="PTHR13950">
    <property type="entry name" value="RABCONNECTIN-RELATED"/>
    <property type="match status" value="1"/>
</dbReference>
<evidence type="ECO:0000313" key="5">
    <source>
        <dbReference type="Proteomes" id="UP000507245"/>
    </source>
</evidence>
<accession>A0A6J5U276</accession>
<reference evidence="5" key="1">
    <citation type="journal article" date="2020" name="Genome Biol.">
        <title>Gamete binning: chromosome-level and haplotype-resolved genome assembly enabled by high-throughput single-cell sequencing of gamete genomes.</title>
        <authorList>
            <person name="Campoy J.A."/>
            <person name="Sun H."/>
            <person name="Goel M."/>
            <person name="Jiao W.-B."/>
            <person name="Folz-Donahue K."/>
            <person name="Wang N."/>
            <person name="Rubio M."/>
            <person name="Liu C."/>
            <person name="Kukat C."/>
            <person name="Ruiz D."/>
            <person name="Huettel B."/>
            <person name="Schneeberger K."/>
        </authorList>
    </citation>
    <scope>NUCLEOTIDE SEQUENCE [LARGE SCALE GENOMIC DNA]</scope>
    <source>
        <strain evidence="5">cv. Rojo Pasion</strain>
    </source>
</reference>
<dbReference type="EMBL" id="CAEKDK010000002">
    <property type="protein sequence ID" value="CAB4270269.1"/>
    <property type="molecule type" value="Genomic_DNA"/>
</dbReference>
<evidence type="ECO:0000313" key="3">
    <source>
        <dbReference type="EMBL" id="CAB4300672.1"/>
    </source>
</evidence>
<feature type="signal peptide" evidence="1">
    <location>
        <begin position="1"/>
        <end position="19"/>
    </location>
</feature>
<dbReference type="AlphaFoldDB" id="A0A6J5U276"/>
<dbReference type="GO" id="GO:0043291">
    <property type="term" value="C:RAVE complex"/>
    <property type="evidence" value="ECO:0007669"/>
    <property type="project" value="TreeGrafter"/>
</dbReference>
<proteinExistence type="predicted"/>
<evidence type="ECO:0000313" key="4">
    <source>
        <dbReference type="Proteomes" id="UP000507222"/>
    </source>
</evidence>
<dbReference type="PANTHER" id="PTHR13950:SF9">
    <property type="entry name" value="RABCONNECTIN-3A"/>
    <property type="match status" value="1"/>
</dbReference>
<dbReference type="Proteomes" id="UP000507245">
    <property type="component" value="Unassembled WGS sequence"/>
</dbReference>